<sequence>MLKKVLLMAAVALLGLPGLAHAQLGRGEISVGYGVAPVTDWIDAYSDKLLDVLDMKDASMDSWGGVSVNYTFRIVGGLGVGATFVYSGNNQRLAGKKISTDYYSIMPHLKMRWLNLRILSLYSRVGVGLTFTESSGEGQSESARQWAFQVSPIGVEIGGKVAAYAEAGIGTMGSLVAGLRFRF</sequence>
<keyword evidence="1 2" id="KW-0732">Signal</keyword>
<evidence type="ECO:0000313" key="4">
    <source>
        <dbReference type="EMBL" id="OKY94269.1"/>
    </source>
</evidence>
<evidence type="ECO:0000256" key="1">
    <source>
        <dbReference type="ARBA" id="ARBA00022729"/>
    </source>
</evidence>
<feature type="signal peptide" evidence="2">
    <location>
        <begin position="1"/>
        <end position="22"/>
    </location>
</feature>
<feature type="chain" id="PRO_5012999477" description="Outer membrane protein beta-barrel domain-containing protein" evidence="2">
    <location>
        <begin position="23"/>
        <end position="183"/>
    </location>
</feature>
<reference evidence="4 5" key="1">
    <citation type="journal article" date="2016" name="Nat. Biotechnol.">
        <title>Measurement of bacterial replication rates in microbial communities.</title>
        <authorList>
            <person name="Brown C.T."/>
            <person name="Olm M.R."/>
            <person name="Thomas B.C."/>
            <person name="Banfield J.F."/>
        </authorList>
    </citation>
    <scope>NUCLEOTIDE SEQUENCE [LARGE SCALE GENOMIC DNA]</scope>
    <source>
        <strain evidence="4">CAG:67_53_122</strain>
    </source>
</reference>
<dbReference type="InterPro" id="IPR027385">
    <property type="entry name" value="Beta-barrel_OMP"/>
</dbReference>
<evidence type="ECO:0000256" key="2">
    <source>
        <dbReference type="SAM" id="SignalP"/>
    </source>
</evidence>
<comment type="caution">
    <text evidence="4">The sequence shown here is derived from an EMBL/GenBank/DDBJ whole genome shotgun (WGS) entry which is preliminary data.</text>
</comment>
<evidence type="ECO:0000313" key="5">
    <source>
        <dbReference type="Proteomes" id="UP000187417"/>
    </source>
</evidence>
<dbReference type="SUPFAM" id="SSF56925">
    <property type="entry name" value="OMPA-like"/>
    <property type="match status" value="1"/>
</dbReference>
<dbReference type="Pfam" id="PF13505">
    <property type="entry name" value="OMP_b-brl"/>
    <property type="match status" value="1"/>
</dbReference>
<dbReference type="EMBL" id="MNQH01000029">
    <property type="protein sequence ID" value="OKY94269.1"/>
    <property type="molecule type" value="Genomic_DNA"/>
</dbReference>
<dbReference type="Proteomes" id="UP000187417">
    <property type="component" value="Unassembled WGS sequence"/>
</dbReference>
<dbReference type="RefSeq" id="WP_195271971.1">
    <property type="nucleotide sequence ID" value="NZ_BAAFLA010000002.1"/>
</dbReference>
<dbReference type="AlphaFoldDB" id="A0A1Q6F5T1"/>
<proteinExistence type="predicted"/>
<name>A0A1Q6F5T1_9BACT</name>
<feature type="domain" description="Outer membrane protein beta-barrel" evidence="3">
    <location>
        <begin position="7"/>
        <end position="156"/>
    </location>
</feature>
<protein>
    <recommendedName>
        <fullName evidence="3">Outer membrane protein beta-barrel domain-containing protein</fullName>
    </recommendedName>
</protein>
<gene>
    <name evidence="4" type="ORF">BHV66_06060</name>
</gene>
<evidence type="ECO:0000259" key="3">
    <source>
        <dbReference type="Pfam" id="PF13505"/>
    </source>
</evidence>
<dbReference type="InterPro" id="IPR011250">
    <property type="entry name" value="OMP/PagP_B-barrel"/>
</dbReference>
<organism evidence="4 5">
    <name type="scientific">Alistipes putredinis</name>
    <dbReference type="NCBI Taxonomy" id="28117"/>
    <lineage>
        <taxon>Bacteria</taxon>
        <taxon>Pseudomonadati</taxon>
        <taxon>Bacteroidota</taxon>
        <taxon>Bacteroidia</taxon>
        <taxon>Bacteroidales</taxon>
        <taxon>Rikenellaceae</taxon>
        <taxon>Alistipes</taxon>
    </lineage>
</organism>
<accession>A0A1Q6F5T1</accession>
<dbReference type="STRING" id="28117.BHV66_06060"/>